<evidence type="ECO:0000256" key="5">
    <source>
        <dbReference type="ARBA" id="ARBA00023136"/>
    </source>
</evidence>
<dbReference type="Gene3D" id="2.40.50.100">
    <property type="match status" value="1"/>
</dbReference>
<keyword evidence="3" id="KW-1003">Cell membrane</keyword>
<protein>
    <submittedName>
        <fullName evidence="12">Efflux RND transporter periplasmic adaptor subunit</fullName>
    </submittedName>
</protein>
<dbReference type="Pfam" id="PF25944">
    <property type="entry name" value="Beta-barrel_RND"/>
    <property type="match status" value="1"/>
</dbReference>
<comment type="subcellular location">
    <subcellularLocation>
        <location evidence="1">Cell membrane</location>
    </subcellularLocation>
</comment>
<dbReference type="EMBL" id="CP060394">
    <property type="protein sequence ID" value="QNI33567.1"/>
    <property type="molecule type" value="Genomic_DNA"/>
</dbReference>
<evidence type="ECO:0000313" key="13">
    <source>
        <dbReference type="Proteomes" id="UP000515312"/>
    </source>
</evidence>
<dbReference type="Gene3D" id="2.40.30.170">
    <property type="match status" value="1"/>
</dbReference>
<keyword evidence="13" id="KW-1185">Reference proteome</keyword>
<evidence type="ECO:0000256" key="1">
    <source>
        <dbReference type="ARBA" id="ARBA00004236"/>
    </source>
</evidence>
<feature type="domain" description="Multidrug resistance protein MdtA-like barrel-sandwich hybrid" evidence="9">
    <location>
        <begin position="101"/>
        <end position="242"/>
    </location>
</feature>
<dbReference type="Pfam" id="PF25876">
    <property type="entry name" value="HH_MFP_RND"/>
    <property type="match status" value="1"/>
</dbReference>
<evidence type="ECO:0000259" key="9">
    <source>
        <dbReference type="Pfam" id="PF25917"/>
    </source>
</evidence>
<dbReference type="InterPro" id="IPR006143">
    <property type="entry name" value="RND_pump_MFP"/>
</dbReference>
<dbReference type="SUPFAM" id="SSF111369">
    <property type="entry name" value="HlyD-like secretion proteins"/>
    <property type="match status" value="1"/>
</dbReference>
<evidence type="ECO:0000256" key="3">
    <source>
        <dbReference type="ARBA" id="ARBA00022475"/>
    </source>
</evidence>
<dbReference type="InterPro" id="IPR058624">
    <property type="entry name" value="MdtA-like_HH"/>
</dbReference>
<dbReference type="GO" id="GO:1990281">
    <property type="term" value="C:efflux pump complex"/>
    <property type="evidence" value="ECO:0007669"/>
    <property type="project" value="TreeGrafter"/>
</dbReference>
<dbReference type="InterPro" id="IPR058626">
    <property type="entry name" value="MdtA-like_b-barrel"/>
</dbReference>
<keyword evidence="5 7" id="KW-0472">Membrane</keyword>
<feature type="domain" description="Multidrug resistance protein MdtA-like alpha-helical hairpin" evidence="8">
    <location>
        <begin position="141"/>
        <end position="209"/>
    </location>
</feature>
<dbReference type="InterPro" id="IPR058625">
    <property type="entry name" value="MdtA-like_BSH"/>
</dbReference>
<dbReference type="InterPro" id="IPR058637">
    <property type="entry name" value="YknX-like_C"/>
</dbReference>
<evidence type="ECO:0000313" key="12">
    <source>
        <dbReference type="EMBL" id="QNI33567.1"/>
    </source>
</evidence>
<feature type="region of interest" description="Disordered" evidence="6">
    <location>
        <begin position="1"/>
        <end position="24"/>
    </location>
</feature>
<dbReference type="Pfam" id="PF25989">
    <property type="entry name" value="YknX_C"/>
    <property type="match status" value="1"/>
</dbReference>
<reference evidence="12 13" key="1">
    <citation type="submission" date="2020-08" db="EMBL/GenBank/DDBJ databases">
        <title>Edaphobacter telluris sp. nov. and Acidobacterium dinghuensis sp. nov., two acidobacteria isolated from forest soil.</title>
        <authorList>
            <person name="Fu J."/>
            <person name="Qiu L."/>
        </authorList>
    </citation>
    <scope>NUCLEOTIDE SEQUENCE [LARGE SCALE GENOMIC DNA]</scope>
    <source>
        <strain evidence="12">4Y35</strain>
    </source>
</reference>
<feature type="transmembrane region" description="Helical" evidence="7">
    <location>
        <begin position="33"/>
        <end position="50"/>
    </location>
</feature>
<feature type="region of interest" description="Disordered" evidence="6">
    <location>
        <begin position="397"/>
        <end position="417"/>
    </location>
</feature>
<dbReference type="KEGG" id="adin:H7849_06380"/>
<dbReference type="PANTHER" id="PTHR30469:SF12">
    <property type="entry name" value="MULTIDRUG RESISTANCE PROTEIN MDTA"/>
    <property type="match status" value="1"/>
</dbReference>
<comment type="similarity">
    <text evidence="2">Belongs to the membrane fusion protein (MFP) (TC 8.A.1) family.</text>
</comment>
<evidence type="ECO:0000259" key="10">
    <source>
        <dbReference type="Pfam" id="PF25944"/>
    </source>
</evidence>
<dbReference type="Proteomes" id="UP000515312">
    <property type="component" value="Chromosome"/>
</dbReference>
<dbReference type="Gene3D" id="2.40.420.20">
    <property type="match status" value="1"/>
</dbReference>
<evidence type="ECO:0000256" key="2">
    <source>
        <dbReference type="ARBA" id="ARBA00009477"/>
    </source>
</evidence>
<sequence length="417" mass="45202">MDQRLTESIPPDHQLPSASSGDSARRSSKRRQWLWILLLLAFAVVLFVILRRHDDPAKTAAAPGGGRRGFGGPVTLTVATAQKGDIGVYRDAIGTVTPVYTASIYNQVTGVITQVHYREGQTVQKGDPLVDIDPRQYEAQVESAQGALERDTNLLAQAKMDLNRYQQAWDRKAIAKQQLDDQEKIVAQNEGLVRADQGTLDFDKVQLSYCHITAPFTGRVGLRLIDPGNLVQSSGSTVLAVLTQVQPITVVFTLAQDYLPDVFAQKGRGVGLSVDAYDREQTKKLASGKLLALDNQIDTTTGTVKLRATFDNRDGALFPNQFVNTRLLVTTEHGMTLIPSSAIQHNGQVSFVYVIADGTAHLKNVKAGVSDHGITAVEGINPGDQLATSSFEKLQSGSKVTISKQPLSQSNSETEAP</sequence>
<dbReference type="Pfam" id="PF25917">
    <property type="entry name" value="BSH_RND"/>
    <property type="match status" value="1"/>
</dbReference>
<gene>
    <name evidence="12" type="ORF">H7849_06380</name>
</gene>
<feature type="domain" description="YknX-like C-terminal permuted SH3-like" evidence="11">
    <location>
        <begin position="338"/>
        <end position="402"/>
    </location>
</feature>
<keyword evidence="7" id="KW-1133">Transmembrane helix</keyword>
<proteinExistence type="inferred from homology"/>
<evidence type="ECO:0000256" key="6">
    <source>
        <dbReference type="SAM" id="MobiDB-lite"/>
    </source>
</evidence>
<evidence type="ECO:0000259" key="11">
    <source>
        <dbReference type="Pfam" id="PF25989"/>
    </source>
</evidence>
<evidence type="ECO:0000256" key="7">
    <source>
        <dbReference type="SAM" id="Phobius"/>
    </source>
</evidence>
<accession>A0A7G8BLZ7</accession>
<dbReference type="PANTHER" id="PTHR30469">
    <property type="entry name" value="MULTIDRUG RESISTANCE PROTEIN MDTA"/>
    <property type="match status" value="1"/>
</dbReference>
<name>A0A7G8BLZ7_9BACT</name>
<feature type="domain" description="Multidrug resistance protein MdtA-like beta-barrel" evidence="10">
    <location>
        <begin position="247"/>
        <end position="330"/>
    </location>
</feature>
<dbReference type="NCBIfam" id="TIGR01730">
    <property type="entry name" value="RND_mfp"/>
    <property type="match status" value="1"/>
</dbReference>
<evidence type="ECO:0000256" key="4">
    <source>
        <dbReference type="ARBA" id="ARBA00022519"/>
    </source>
</evidence>
<dbReference type="AlphaFoldDB" id="A0A7G8BLZ7"/>
<keyword evidence="7" id="KW-0812">Transmembrane</keyword>
<dbReference type="Gene3D" id="1.10.287.470">
    <property type="entry name" value="Helix hairpin bin"/>
    <property type="match status" value="1"/>
</dbReference>
<dbReference type="GO" id="GO:0015562">
    <property type="term" value="F:efflux transmembrane transporter activity"/>
    <property type="evidence" value="ECO:0007669"/>
    <property type="project" value="TreeGrafter"/>
</dbReference>
<evidence type="ECO:0000259" key="8">
    <source>
        <dbReference type="Pfam" id="PF25876"/>
    </source>
</evidence>
<organism evidence="12 13">
    <name type="scientific">Alloacidobacterium dinghuense</name>
    <dbReference type="NCBI Taxonomy" id="2763107"/>
    <lineage>
        <taxon>Bacteria</taxon>
        <taxon>Pseudomonadati</taxon>
        <taxon>Acidobacteriota</taxon>
        <taxon>Terriglobia</taxon>
        <taxon>Terriglobales</taxon>
        <taxon>Acidobacteriaceae</taxon>
        <taxon>Alloacidobacterium</taxon>
    </lineage>
</organism>
<keyword evidence="4" id="KW-0997">Cell inner membrane</keyword>